<keyword evidence="6" id="KW-1185">Reference proteome</keyword>
<protein>
    <submittedName>
        <fullName evidence="5">MarR family transcriptional regulator</fullName>
    </submittedName>
</protein>
<accession>A0ABP9MPM9</accession>
<dbReference type="PROSITE" id="PS50995">
    <property type="entry name" value="HTH_MARR_2"/>
    <property type="match status" value="1"/>
</dbReference>
<dbReference type="PANTHER" id="PTHR42756:SF1">
    <property type="entry name" value="TRANSCRIPTIONAL REPRESSOR OF EMRAB OPERON"/>
    <property type="match status" value="1"/>
</dbReference>
<evidence type="ECO:0000256" key="3">
    <source>
        <dbReference type="ARBA" id="ARBA00023163"/>
    </source>
</evidence>
<dbReference type="PANTHER" id="PTHR42756">
    <property type="entry name" value="TRANSCRIPTIONAL REGULATOR, MARR"/>
    <property type="match status" value="1"/>
</dbReference>
<gene>
    <name evidence="5" type="ORF">GCM10023338_10510</name>
</gene>
<dbReference type="InterPro" id="IPR000835">
    <property type="entry name" value="HTH_MarR-typ"/>
</dbReference>
<dbReference type="Pfam" id="PF01047">
    <property type="entry name" value="MarR"/>
    <property type="match status" value="1"/>
</dbReference>
<keyword evidence="1" id="KW-0805">Transcription regulation</keyword>
<dbReference type="Proteomes" id="UP001500631">
    <property type="component" value="Unassembled WGS sequence"/>
</dbReference>
<sequence>MEQKRDLIDTIVSDWENIGSTLNTDGTQVVGRIVRLSTLISRRVEENLAKYELTAGEFDVLAALLRADNHSLAPFELQDLMLVSSGGLSNRMKRLEKYGWISRAQAKEDGRGVAVKLTPKGKALIEEASISHLALENELIASMNKADAESLQHLLRGLLLELDKK</sequence>
<dbReference type="SMART" id="SM00347">
    <property type="entry name" value="HTH_MARR"/>
    <property type="match status" value="1"/>
</dbReference>
<dbReference type="PRINTS" id="PR00598">
    <property type="entry name" value="HTHMARR"/>
</dbReference>
<feature type="domain" description="HTH marR-type" evidence="4">
    <location>
        <begin position="26"/>
        <end position="160"/>
    </location>
</feature>
<dbReference type="Gene3D" id="1.10.10.10">
    <property type="entry name" value="Winged helix-like DNA-binding domain superfamily/Winged helix DNA-binding domain"/>
    <property type="match status" value="1"/>
</dbReference>
<name>A0ABP9MPM9_9GAMM</name>
<evidence type="ECO:0000256" key="1">
    <source>
        <dbReference type="ARBA" id="ARBA00023015"/>
    </source>
</evidence>
<proteinExistence type="predicted"/>
<evidence type="ECO:0000256" key="2">
    <source>
        <dbReference type="ARBA" id="ARBA00023125"/>
    </source>
</evidence>
<dbReference type="InterPro" id="IPR036388">
    <property type="entry name" value="WH-like_DNA-bd_sf"/>
</dbReference>
<organism evidence="5 6">
    <name type="scientific">Wohlfahrtiimonas larvae</name>
    <dbReference type="NCBI Taxonomy" id="1157986"/>
    <lineage>
        <taxon>Bacteria</taxon>
        <taxon>Pseudomonadati</taxon>
        <taxon>Pseudomonadota</taxon>
        <taxon>Gammaproteobacteria</taxon>
        <taxon>Cardiobacteriales</taxon>
        <taxon>Ignatzschineriaceae</taxon>
        <taxon>Wohlfahrtiimonas</taxon>
    </lineage>
</organism>
<dbReference type="EMBL" id="BAABKE010000003">
    <property type="protein sequence ID" value="GAA5098262.1"/>
    <property type="molecule type" value="Genomic_DNA"/>
</dbReference>
<evidence type="ECO:0000313" key="5">
    <source>
        <dbReference type="EMBL" id="GAA5098262.1"/>
    </source>
</evidence>
<dbReference type="RefSeq" id="WP_077925137.1">
    <property type="nucleotide sequence ID" value="NZ_BAABKE010000003.1"/>
</dbReference>
<comment type="caution">
    <text evidence="5">The sequence shown here is derived from an EMBL/GenBank/DDBJ whole genome shotgun (WGS) entry which is preliminary data.</text>
</comment>
<reference evidence="6" key="1">
    <citation type="journal article" date="2019" name="Int. J. Syst. Evol. Microbiol.">
        <title>The Global Catalogue of Microorganisms (GCM) 10K type strain sequencing project: providing services to taxonomists for standard genome sequencing and annotation.</title>
        <authorList>
            <consortium name="The Broad Institute Genomics Platform"/>
            <consortium name="The Broad Institute Genome Sequencing Center for Infectious Disease"/>
            <person name="Wu L."/>
            <person name="Ma J."/>
        </authorList>
    </citation>
    <scope>NUCLEOTIDE SEQUENCE [LARGE SCALE GENOMIC DNA]</scope>
    <source>
        <strain evidence="6">JCM 18424</strain>
    </source>
</reference>
<keyword evidence="2" id="KW-0238">DNA-binding</keyword>
<evidence type="ECO:0000259" key="4">
    <source>
        <dbReference type="PROSITE" id="PS50995"/>
    </source>
</evidence>
<dbReference type="InterPro" id="IPR036390">
    <property type="entry name" value="WH_DNA-bd_sf"/>
</dbReference>
<keyword evidence="3" id="KW-0804">Transcription</keyword>
<evidence type="ECO:0000313" key="6">
    <source>
        <dbReference type="Proteomes" id="UP001500631"/>
    </source>
</evidence>
<dbReference type="SUPFAM" id="SSF46785">
    <property type="entry name" value="Winged helix' DNA-binding domain"/>
    <property type="match status" value="1"/>
</dbReference>